<dbReference type="EMBL" id="CP129683">
    <property type="protein sequence ID" value="XDS50507.1"/>
    <property type="molecule type" value="Genomic_DNA"/>
</dbReference>
<reference evidence="2" key="1">
    <citation type="submission" date="2023-07" db="EMBL/GenBank/DDBJ databases">
        <title>Bifidobacterium aquikefiriaerophilum sp. nov. and Bifidobacterium eccum sp. nov., isolated from water kefir.</title>
        <authorList>
            <person name="Breselge S."/>
            <person name="Bellassi P."/>
            <person name="Barcenilla C."/>
            <person name="Alvarez-Ordonez A."/>
            <person name="Morelli L."/>
            <person name="Cotter P.D."/>
        </authorList>
    </citation>
    <scope>NUCLEOTIDE SEQUENCE</scope>
    <source>
        <strain evidence="4">WK012_4_13</strain>
        <strain evidence="3">WK013_4_14</strain>
        <strain evidence="2">WK048_4_13</strain>
    </source>
</reference>
<evidence type="ECO:0000313" key="2">
    <source>
        <dbReference type="EMBL" id="XDS45934.1"/>
    </source>
</evidence>
<accession>A0AB39UAK4</accession>
<evidence type="ECO:0000313" key="4">
    <source>
        <dbReference type="EMBL" id="XDS50507.1"/>
    </source>
</evidence>
<dbReference type="PANTHER" id="PTHR13774">
    <property type="entry name" value="PHENAZINE BIOSYNTHESIS PROTEIN"/>
    <property type="match status" value="1"/>
</dbReference>
<dbReference type="RefSeq" id="WP_369341471.1">
    <property type="nucleotide sequence ID" value="NZ_CP129675.1"/>
</dbReference>
<dbReference type="InterPro" id="IPR003719">
    <property type="entry name" value="Phenazine_PhzF-like"/>
</dbReference>
<dbReference type="PANTHER" id="PTHR13774:SF32">
    <property type="entry name" value="ANTISENSE-ENHANCING SEQUENCE 1"/>
    <property type="match status" value="1"/>
</dbReference>
<evidence type="ECO:0000313" key="3">
    <source>
        <dbReference type="EMBL" id="XDS49284.1"/>
    </source>
</evidence>
<protein>
    <submittedName>
        <fullName evidence="2">PhzF family phenazine biosynthesis protein</fullName>
    </submittedName>
</protein>
<organism evidence="2">
    <name type="scientific">Bifidobacterium fermentum</name>
    <dbReference type="NCBI Taxonomy" id="3059035"/>
    <lineage>
        <taxon>Bacteria</taxon>
        <taxon>Bacillati</taxon>
        <taxon>Actinomycetota</taxon>
        <taxon>Actinomycetes</taxon>
        <taxon>Bifidobacteriales</taxon>
        <taxon>Bifidobacteriaceae</taxon>
        <taxon>Bifidobacterium</taxon>
    </lineage>
</organism>
<proteinExistence type="predicted"/>
<name>A0AB39UAK4_9BIFI</name>
<dbReference type="Pfam" id="PF02567">
    <property type="entry name" value="PhzC-PhzF"/>
    <property type="match status" value="1"/>
</dbReference>
<dbReference type="Gene3D" id="3.10.310.10">
    <property type="entry name" value="Diaminopimelate Epimerase, Chain A, domain 1"/>
    <property type="match status" value="2"/>
</dbReference>
<sequence>MKRTYPFVQVDVFSATPYRGNPLAVVLDAEDISDDEMMLIARWTNLSETTFVLPPSDSNADYRVRIFTPAKEIPFAGHPTLGSARAWLENGGVPRQQGSIVQECGAGLVELKQDGDLLSFAAPPTLHAGPVEADYLSKVADALGVDMERIVDSQWVDNGPGWMAVMLDSAQSVLSLNPDFSEIPQAMVGVIGPYPEGSRHRFELRAFAPGVHVAEDPVTGSLNASVAQWLIRTGKAPDHYVAAQGTRLGRSGEIVVDFDGEHVWIGGGSTICFKGTATV</sequence>
<dbReference type="SUPFAM" id="SSF54506">
    <property type="entry name" value="Diaminopimelate epimerase-like"/>
    <property type="match status" value="1"/>
</dbReference>
<gene>
    <name evidence="4" type="ORF">QN062_09005</name>
    <name evidence="3" type="ORF">QN216_03200</name>
    <name evidence="2" type="ORF">QN217_07245</name>
</gene>
<evidence type="ECO:0000256" key="1">
    <source>
        <dbReference type="PIRSR" id="PIRSR016184-1"/>
    </source>
</evidence>
<dbReference type="KEGG" id="bfk:QN062_09005"/>
<dbReference type="NCBIfam" id="TIGR00654">
    <property type="entry name" value="PhzF_family"/>
    <property type="match status" value="1"/>
</dbReference>
<dbReference type="GO" id="GO:0016853">
    <property type="term" value="F:isomerase activity"/>
    <property type="evidence" value="ECO:0007669"/>
    <property type="project" value="TreeGrafter"/>
</dbReference>
<dbReference type="GO" id="GO:0005737">
    <property type="term" value="C:cytoplasm"/>
    <property type="evidence" value="ECO:0007669"/>
    <property type="project" value="TreeGrafter"/>
</dbReference>
<dbReference type="AlphaFoldDB" id="A0AB39UAK4"/>
<dbReference type="PIRSF" id="PIRSF016184">
    <property type="entry name" value="PhzC_PhzF"/>
    <property type="match status" value="1"/>
</dbReference>
<dbReference type="EMBL" id="CP129682">
    <property type="protein sequence ID" value="XDS49284.1"/>
    <property type="molecule type" value="Genomic_DNA"/>
</dbReference>
<dbReference type="EMBL" id="CP129675">
    <property type="protein sequence ID" value="XDS45934.1"/>
    <property type="molecule type" value="Genomic_DNA"/>
</dbReference>
<feature type="active site" evidence="1">
    <location>
        <position position="48"/>
    </location>
</feature>